<dbReference type="Gene3D" id="1.10.8.660">
    <property type="match status" value="1"/>
</dbReference>
<dbReference type="GeneID" id="11970154"/>
<organism evidence="4 5">
    <name type="scientific">Methanocella conradii (strain DSM 24694 / JCM 17849 / CGMCC 1.5162 / HZ254)</name>
    <dbReference type="NCBI Taxonomy" id="1041930"/>
    <lineage>
        <taxon>Archaea</taxon>
        <taxon>Methanobacteriati</taxon>
        <taxon>Methanobacteriota</taxon>
        <taxon>Stenosarchaea group</taxon>
        <taxon>Methanomicrobia</taxon>
        <taxon>Methanocellales</taxon>
        <taxon>Methanocellaceae</taxon>
        <taxon>Methanocella</taxon>
    </lineage>
</organism>
<dbReference type="GO" id="GO:0015936">
    <property type="term" value="P:coenzyme A metabolic process"/>
    <property type="evidence" value="ECO:0007669"/>
    <property type="project" value="InterPro"/>
</dbReference>
<dbReference type="CDD" id="cd00644">
    <property type="entry name" value="HMG-CoA_reductase_classII"/>
    <property type="match status" value="1"/>
</dbReference>
<protein>
    <recommendedName>
        <fullName evidence="3">3-hydroxy-3-methylglutaryl coenzyme A reductase</fullName>
        <shortName evidence="3">HMG-CoA reductase</shortName>
    </recommendedName>
</protein>
<dbReference type="PROSITE" id="PS01192">
    <property type="entry name" value="HMG_COA_REDUCTASE_3"/>
    <property type="match status" value="1"/>
</dbReference>
<dbReference type="InterPro" id="IPR002202">
    <property type="entry name" value="HMG_CoA_Rdtase"/>
</dbReference>
<keyword evidence="2 3" id="KW-0560">Oxidoreductase</keyword>
<dbReference type="PROSITE" id="PS50065">
    <property type="entry name" value="HMG_COA_REDUCTASE_4"/>
    <property type="match status" value="1"/>
</dbReference>
<evidence type="ECO:0000256" key="1">
    <source>
        <dbReference type="ARBA" id="ARBA00007661"/>
    </source>
</evidence>
<dbReference type="OrthoDB" id="10981at2157"/>
<name>H8I942_METCZ</name>
<dbReference type="InterPro" id="IPR009029">
    <property type="entry name" value="HMG_CoA_Rdtase_sub-bd_dom_sf"/>
</dbReference>
<comment type="similarity">
    <text evidence="1 3">Belongs to the HMG-CoA reductase family.</text>
</comment>
<dbReference type="RefSeq" id="WP_014404884.1">
    <property type="nucleotide sequence ID" value="NC_017034.1"/>
</dbReference>
<dbReference type="SUPFAM" id="SSF55035">
    <property type="entry name" value="NAD-binding domain of HMG-CoA reductase"/>
    <property type="match status" value="1"/>
</dbReference>
<accession>H8I942</accession>
<dbReference type="InterPro" id="IPR004553">
    <property type="entry name" value="HMG_CoA_Rdtase_bac-typ"/>
</dbReference>
<dbReference type="PANTHER" id="PTHR10572">
    <property type="entry name" value="3-HYDROXY-3-METHYLGLUTARYL-COENZYME A REDUCTASE"/>
    <property type="match status" value="1"/>
</dbReference>
<dbReference type="InterPro" id="IPR023076">
    <property type="entry name" value="HMG_CoA_Rdtase_CS"/>
</dbReference>
<dbReference type="GO" id="GO:0004420">
    <property type="term" value="F:hydroxymethylglutaryl-CoA reductase (NADPH) activity"/>
    <property type="evidence" value="ECO:0007669"/>
    <property type="project" value="InterPro"/>
</dbReference>
<sequence>MEKTSRISGFYRLSPQERLNAVKEFAGLSDEEASIISSTGALKYEQVDRMVENVIGVMPIPLGVAVNFLINGKDYLIPMAIEEPSVIAAASNAARMAREKGGFQTSSTGPFMRGLIQVTGVKDPYSARFVVLAEKEKIMEMANAVDPILVKFGGGCKDVEAYVKDTPHGPILVVHLIVDCRDAMGANAVNTMAETVAPYIEKATGGRVYLRIISNLADRRLMRARAVFAKEAIGGEEVVDGIIKAYEFALADPYRAATHNKGIMNGISAVTLATGNDTRAIEAGAHAYAAITGTYRPLTAYEKNADGDLVGTIEIPLAVGLVGGATASHPTARANVKILGVKTATELGEVMAAVGLAQNFAALRALATEGIQRGHMQLHSRNVAIQAGATGELIDKVAEAMVREKKVRADRAKELLEQFKRQSSPGMRTP</sequence>
<dbReference type="SUPFAM" id="SSF56542">
    <property type="entry name" value="Substrate-binding domain of HMG-CoA reductase"/>
    <property type="match status" value="1"/>
</dbReference>
<dbReference type="eggNOG" id="arCOG04260">
    <property type="taxonomic scope" value="Archaea"/>
</dbReference>
<evidence type="ECO:0000256" key="3">
    <source>
        <dbReference type="RuleBase" id="RU361219"/>
    </source>
</evidence>
<dbReference type="EMBL" id="CP003243">
    <property type="protein sequence ID" value="AFC99045.1"/>
    <property type="molecule type" value="Genomic_DNA"/>
</dbReference>
<dbReference type="AlphaFoldDB" id="H8I942"/>
<dbReference type="STRING" id="1041930.Mtc_0274"/>
<reference evidence="4 5" key="1">
    <citation type="journal article" date="2012" name="J. Bacteriol.">
        <title>Complete genome sequence of a thermophilic methanogen, Methanocella conradii HZ254, isolated from Chinese rice field soil.</title>
        <authorList>
            <person name="Lu Z."/>
            <person name="Lu Y."/>
        </authorList>
    </citation>
    <scope>NUCLEOTIDE SEQUENCE [LARGE SCALE GENOMIC DNA]</scope>
    <source>
        <strain evidence="5">DSM 24694 / JCM 17849 / CGMCC 1.5162 / HZ254</strain>
    </source>
</reference>
<evidence type="ECO:0000313" key="5">
    <source>
        <dbReference type="Proteomes" id="UP000005233"/>
    </source>
</evidence>
<dbReference type="Pfam" id="PF00368">
    <property type="entry name" value="HMG-CoA_red"/>
    <property type="match status" value="1"/>
</dbReference>
<evidence type="ECO:0000313" key="4">
    <source>
        <dbReference type="EMBL" id="AFC99045.1"/>
    </source>
</evidence>
<dbReference type="InterPro" id="IPR009023">
    <property type="entry name" value="HMG_CoA_Rdtase_NAD(P)-bd_sf"/>
</dbReference>
<keyword evidence="5" id="KW-1185">Reference proteome</keyword>
<dbReference type="PROSITE" id="PS00318">
    <property type="entry name" value="HMG_COA_REDUCTASE_2"/>
    <property type="match status" value="1"/>
</dbReference>
<dbReference type="PRINTS" id="PR00071">
    <property type="entry name" value="HMGCOARDTASE"/>
</dbReference>
<dbReference type="HOGENOM" id="CLU_033422_0_0_2"/>
<evidence type="ECO:0000256" key="2">
    <source>
        <dbReference type="ARBA" id="ARBA00023002"/>
    </source>
</evidence>
<dbReference type="NCBIfam" id="TIGR00532">
    <property type="entry name" value="HMG_CoA_R_NAD"/>
    <property type="match status" value="1"/>
</dbReference>
<dbReference type="Gene3D" id="3.90.770.10">
    <property type="entry name" value="3-hydroxy-3-methylglutaryl-coenzyme A Reductase, Chain A, domain 2"/>
    <property type="match status" value="2"/>
</dbReference>
<proteinExistence type="inferred from homology"/>
<dbReference type="PANTHER" id="PTHR10572:SF24">
    <property type="entry name" value="3-HYDROXY-3-METHYLGLUTARYL-COENZYME A REDUCTASE"/>
    <property type="match status" value="1"/>
</dbReference>
<dbReference type="PROSITE" id="PS00066">
    <property type="entry name" value="HMG_COA_REDUCTASE_1"/>
    <property type="match status" value="1"/>
</dbReference>
<dbReference type="KEGG" id="mez:Mtc_0274"/>
<dbReference type="InterPro" id="IPR023074">
    <property type="entry name" value="HMG_CoA_Rdtase_cat_sf"/>
</dbReference>
<dbReference type="Proteomes" id="UP000005233">
    <property type="component" value="Chromosome"/>
</dbReference>
<gene>
    <name evidence="4" type="primary">hmgA-1</name>
    <name evidence="4" type="ordered locus">Mtc_0274</name>
</gene>